<comment type="caution">
    <text evidence="1">The sequence shown here is derived from an EMBL/GenBank/DDBJ whole genome shotgun (WGS) entry which is preliminary data.</text>
</comment>
<protein>
    <submittedName>
        <fullName evidence="1">ATP-binding protein</fullName>
    </submittedName>
</protein>
<gene>
    <name evidence="1" type="ORF">H9725_04685</name>
</gene>
<dbReference type="Pfam" id="PF13589">
    <property type="entry name" value="HATPase_c_3"/>
    <property type="match status" value="1"/>
</dbReference>
<dbReference type="GO" id="GO:0005524">
    <property type="term" value="F:ATP binding"/>
    <property type="evidence" value="ECO:0007669"/>
    <property type="project" value="UniProtKB-KW"/>
</dbReference>
<evidence type="ECO:0000313" key="1">
    <source>
        <dbReference type="EMBL" id="HIZ57863.1"/>
    </source>
</evidence>
<dbReference type="Proteomes" id="UP000824065">
    <property type="component" value="Unassembled WGS sequence"/>
</dbReference>
<sequence>MAEKIQSIPEARLLLASLRSVGYNEETAIADIIDNCISAHANEIKIQFDWENRRIVISDNGIGMSGKSLIENMRIGSSDPGKARNEDDLGRFGMGMKTAAFSLGKKLTVITKSDTVISTACWDLDQIPEIGWNLIIRDENEIAEFSSQIGEQGTVVVIENLDRVIDIDDERKAKSKFYRVANKTEQHLALTFHRFIEEDHLVLEMNGNLIKPWNPFVLENSATQELSEEVIFSDDGSAAVVIQPYVLPHKTKFASDDDYEAAGGPKGWNYHQGIYVYRNRRLIIYGTWFDYIKKEPAYNLARIKIDITSASDEDWKIDIKKSTASLPSYVRESVEREIDLCTEVSARVYNSRGSYVKSNVNAPNLDYVWEQRKKNGRYSFHINRKHTLLNNIRKQLDDEGKLTLSAYLALVENFAPFMQSGVADSLQKGKADIEPDKTSLEYKLQIKELTDMIALFLSQGFTKDEKRSISNYRKNMRENKMHYNMLQPGRVYRSL</sequence>
<reference evidence="1" key="2">
    <citation type="submission" date="2021-04" db="EMBL/GenBank/DDBJ databases">
        <authorList>
            <person name="Gilroy R."/>
        </authorList>
    </citation>
    <scope>NUCLEOTIDE SEQUENCE</scope>
    <source>
        <strain evidence="1">ChiBcec16-3735</strain>
    </source>
</reference>
<dbReference type="Gene3D" id="3.30.565.10">
    <property type="entry name" value="Histidine kinase-like ATPase, C-terminal domain"/>
    <property type="match status" value="1"/>
</dbReference>
<keyword evidence="1" id="KW-0067">ATP-binding</keyword>
<evidence type="ECO:0000313" key="2">
    <source>
        <dbReference type="Proteomes" id="UP000824065"/>
    </source>
</evidence>
<proteinExistence type="predicted"/>
<dbReference type="EMBL" id="DXBJ01000029">
    <property type="protein sequence ID" value="HIZ57863.1"/>
    <property type="molecule type" value="Genomic_DNA"/>
</dbReference>
<dbReference type="InterPro" id="IPR036890">
    <property type="entry name" value="HATPase_C_sf"/>
</dbReference>
<organism evidence="1 2">
    <name type="scientific">Candidatus Faecalibacterium gallistercoris</name>
    <dbReference type="NCBI Taxonomy" id="2838579"/>
    <lineage>
        <taxon>Bacteria</taxon>
        <taxon>Bacillati</taxon>
        <taxon>Bacillota</taxon>
        <taxon>Clostridia</taxon>
        <taxon>Eubacteriales</taxon>
        <taxon>Oscillospiraceae</taxon>
        <taxon>Faecalibacterium</taxon>
    </lineage>
</organism>
<name>A0A9D2FG36_9FIRM</name>
<keyword evidence="1" id="KW-0547">Nucleotide-binding</keyword>
<dbReference type="AlphaFoldDB" id="A0A9D2FG36"/>
<reference evidence="1" key="1">
    <citation type="journal article" date="2021" name="PeerJ">
        <title>Extensive microbial diversity within the chicken gut microbiome revealed by metagenomics and culture.</title>
        <authorList>
            <person name="Gilroy R."/>
            <person name="Ravi A."/>
            <person name="Getino M."/>
            <person name="Pursley I."/>
            <person name="Horton D.L."/>
            <person name="Alikhan N.F."/>
            <person name="Baker D."/>
            <person name="Gharbi K."/>
            <person name="Hall N."/>
            <person name="Watson M."/>
            <person name="Adriaenssens E.M."/>
            <person name="Foster-Nyarko E."/>
            <person name="Jarju S."/>
            <person name="Secka A."/>
            <person name="Antonio M."/>
            <person name="Oren A."/>
            <person name="Chaudhuri R.R."/>
            <person name="La Ragione R."/>
            <person name="Hildebrand F."/>
            <person name="Pallen M.J."/>
        </authorList>
    </citation>
    <scope>NUCLEOTIDE SEQUENCE</scope>
    <source>
        <strain evidence="1">ChiBcec16-3735</strain>
    </source>
</reference>
<dbReference type="SUPFAM" id="SSF55874">
    <property type="entry name" value="ATPase domain of HSP90 chaperone/DNA topoisomerase II/histidine kinase"/>
    <property type="match status" value="1"/>
</dbReference>
<accession>A0A9D2FG36</accession>